<keyword evidence="2" id="KW-0501">Molybdenum cofactor biosynthesis</keyword>
<dbReference type="CDD" id="cd00887">
    <property type="entry name" value="MoeA"/>
    <property type="match status" value="1"/>
</dbReference>
<dbReference type="Gene3D" id="3.40.190.10">
    <property type="entry name" value="Periplasmic binding protein-like II"/>
    <property type="match status" value="1"/>
</dbReference>
<dbReference type="GO" id="GO:0006777">
    <property type="term" value="P:Mo-molybdopterin cofactor biosynthetic process"/>
    <property type="evidence" value="ECO:0007669"/>
    <property type="project" value="UniProtKB-KW"/>
</dbReference>
<dbReference type="InterPro" id="IPR038987">
    <property type="entry name" value="MoeA-like"/>
</dbReference>
<dbReference type="Gene3D" id="3.40.980.10">
    <property type="entry name" value="MoaB/Mog-like domain"/>
    <property type="match status" value="1"/>
</dbReference>
<dbReference type="SMART" id="SM00852">
    <property type="entry name" value="MoCF_biosynth"/>
    <property type="match status" value="1"/>
</dbReference>
<dbReference type="Gene3D" id="3.90.105.10">
    <property type="entry name" value="Molybdopterin biosynthesis moea protein, domain 2"/>
    <property type="match status" value="1"/>
</dbReference>
<evidence type="ECO:0000256" key="1">
    <source>
        <dbReference type="ARBA" id="ARBA00005046"/>
    </source>
</evidence>
<dbReference type="SUPFAM" id="SSF53850">
    <property type="entry name" value="Periplasmic binding protein-like II"/>
    <property type="match status" value="1"/>
</dbReference>
<feature type="domain" description="MoaB/Mog" evidence="3">
    <location>
        <begin position="176"/>
        <end position="314"/>
    </location>
</feature>
<sequence>MERNIYIQNTPLDQAIELFIGQLEKRGYFRTKTEVIDVLSSVDRILSSAVSARRSSPHYTASAMDGIAVKAVDTYGANETNPIILDNSQYLEVDTGEYVPRSFDAVIMIEDVNFRGEQVEIIKPAVPWQHIRSVGEDLVVMDMIAPSCTRIGPYELASFITAAISEVEVVKKPVVAVIPTGTELLDQGSEDMEPGEIVESNSRMLIAMCQEWGAEALRHDIVIDDRTRLLEAVEEVKDQADMIIICSGSSAGREDYTSSIIQELGELLVHGIATKPGKPAILGIIDNKPVIGVPGYPISAQLVFTLFARPVIYKKMGLSLPADSVIECRAARKVASSMGVDEFIYVNAARINNDYIAYPLNRGAGITTSLVKADGIMHIKRGDEGLEAGGRCTVILKKPRELVDRTLVCIGSHDISIDFLADIMQGQHNKRLISTNVGSMGGIMSLMKNECHFAGVHLLDTNSGDYNITYLKKYLSKTPWILLTLLNREQGLIVQKGNPCNIKEIKDLSELEVRYINRQKGAGTRVLFDYLLEKNNIHPSSVNGYNREEYTHLAVAAAVKNDAADCALGIYASAKALNLDFIPISEERYDLCILPDLLAEQDLDLLMQVISSSIFKNRVMAFGGYSTDNTGQVVYSSQCIT</sequence>
<dbReference type="InterPro" id="IPR036688">
    <property type="entry name" value="MoeA_C_domain_IV_sf"/>
</dbReference>
<protein>
    <submittedName>
        <fullName evidence="4">Molybdopterin biosynthesis protein moea / periplasmic molybdate-binding domain</fullName>
    </submittedName>
</protein>
<evidence type="ECO:0000256" key="2">
    <source>
        <dbReference type="ARBA" id="ARBA00023150"/>
    </source>
</evidence>
<comment type="caution">
    <text evidence="4">The sequence shown here is derived from an EMBL/GenBank/DDBJ whole genome shotgun (WGS) entry which is preliminary data.</text>
</comment>
<dbReference type="SUPFAM" id="SSF63867">
    <property type="entry name" value="MoeA C-terminal domain-like"/>
    <property type="match status" value="1"/>
</dbReference>
<dbReference type="GO" id="GO:0061599">
    <property type="term" value="F:molybdopterin molybdotransferase activity"/>
    <property type="evidence" value="ECO:0007669"/>
    <property type="project" value="TreeGrafter"/>
</dbReference>
<dbReference type="Gene3D" id="2.40.340.10">
    <property type="entry name" value="MoeA, C-terminal, domain IV"/>
    <property type="match status" value="1"/>
</dbReference>
<dbReference type="InterPro" id="IPR024370">
    <property type="entry name" value="PBP_domain"/>
</dbReference>
<gene>
    <name evidence="4" type="ORF">ASZ90_018457</name>
</gene>
<organism evidence="4">
    <name type="scientific">hydrocarbon metagenome</name>
    <dbReference type="NCBI Taxonomy" id="938273"/>
    <lineage>
        <taxon>unclassified sequences</taxon>
        <taxon>metagenomes</taxon>
        <taxon>ecological metagenomes</taxon>
    </lineage>
</organism>
<dbReference type="NCBIfam" id="NF011068">
    <property type="entry name" value="PRK14498.1"/>
    <property type="match status" value="1"/>
</dbReference>
<dbReference type="EMBL" id="LNQE01001857">
    <property type="protein sequence ID" value="KUG04136.1"/>
    <property type="molecule type" value="Genomic_DNA"/>
</dbReference>
<dbReference type="UniPathway" id="UPA00344"/>
<dbReference type="SUPFAM" id="SSF53218">
    <property type="entry name" value="Molybdenum cofactor biosynthesis proteins"/>
    <property type="match status" value="1"/>
</dbReference>
<dbReference type="AlphaFoldDB" id="A0A0W8E674"/>
<dbReference type="Pfam" id="PF12727">
    <property type="entry name" value="PBP_like"/>
    <property type="match status" value="1"/>
</dbReference>
<proteinExistence type="predicted"/>
<comment type="pathway">
    <text evidence="1">Cofactor biosynthesis; molybdopterin biosynthesis.</text>
</comment>
<evidence type="ECO:0000259" key="3">
    <source>
        <dbReference type="SMART" id="SM00852"/>
    </source>
</evidence>
<dbReference type="NCBIfam" id="TIGR00177">
    <property type="entry name" value="molyb_syn"/>
    <property type="match status" value="1"/>
</dbReference>
<dbReference type="Pfam" id="PF03453">
    <property type="entry name" value="MoeA_N"/>
    <property type="match status" value="1"/>
</dbReference>
<dbReference type="InterPro" id="IPR005111">
    <property type="entry name" value="MoeA_C_domain_IV"/>
</dbReference>
<dbReference type="InterPro" id="IPR001453">
    <property type="entry name" value="MoaB/Mog_dom"/>
</dbReference>
<name>A0A0W8E674_9ZZZZ</name>
<evidence type="ECO:0000313" key="4">
    <source>
        <dbReference type="EMBL" id="KUG04136.1"/>
    </source>
</evidence>
<dbReference type="InterPro" id="IPR005110">
    <property type="entry name" value="MoeA_linker/N"/>
</dbReference>
<dbReference type="SUPFAM" id="SSF63882">
    <property type="entry name" value="MoeA N-terminal region -like"/>
    <property type="match status" value="1"/>
</dbReference>
<dbReference type="Pfam" id="PF00994">
    <property type="entry name" value="MoCF_biosynth"/>
    <property type="match status" value="1"/>
</dbReference>
<dbReference type="PANTHER" id="PTHR10192">
    <property type="entry name" value="MOLYBDOPTERIN BIOSYNTHESIS PROTEIN"/>
    <property type="match status" value="1"/>
</dbReference>
<dbReference type="InterPro" id="IPR036425">
    <property type="entry name" value="MoaB/Mog-like_dom_sf"/>
</dbReference>
<reference evidence="4" key="1">
    <citation type="journal article" date="2015" name="Proc. Natl. Acad. Sci. U.S.A.">
        <title>Networks of energetic and metabolic interactions define dynamics in microbial communities.</title>
        <authorList>
            <person name="Embree M."/>
            <person name="Liu J.K."/>
            <person name="Al-Bassam M.M."/>
            <person name="Zengler K."/>
        </authorList>
    </citation>
    <scope>NUCLEOTIDE SEQUENCE</scope>
</reference>
<dbReference type="InterPro" id="IPR036135">
    <property type="entry name" value="MoeA_linker/N_sf"/>
</dbReference>
<dbReference type="InterPro" id="IPR008284">
    <property type="entry name" value="MoCF_biosynth_CS"/>
</dbReference>
<dbReference type="Pfam" id="PF03454">
    <property type="entry name" value="MoeA_C"/>
    <property type="match status" value="1"/>
</dbReference>
<accession>A0A0W8E674</accession>
<dbReference type="PANTHER" id="PTHR10192:SF16">
    <property type="entry name" value="MOLYBDOPTERIN MOLYBDENUMTRANSFERASE"/>
    <property type="match status" value="1"/>
</dbReference>
<dbReference type="PROSITE" id="PS01079">
    <property type="entry name" value="MOCF_BIOSYNTHESIS_2"/>
    <property type="match status" value="1"/>
</dbReference>
<dbReference type="Gene3D" id="2.170.190.11">
    <property type="entry name" value="Molybdopterin biosynthesis moea protein, domain 3"/>
    <property type="match status" value="1"/>
</dbReference>
<dbReference type="GO" id="GO:0005829">
    <property type="term" value="C:cytosol"/>
    <property type="evidence" value="ECO:0007669"/>
    <property type="project" value="TreeGrafter"/>
</dbReference>